<dbReference type="FunFam" id="2.10.25.10:FF:000040">
    <property type="entry name" value="Stabilin 2"/>
    <property type="match status" value="5"/>
</dbReference>
<dbReference type="GO" id="GO:0005540">
    <property type="term" value="F:hyaluronic acid binding"/>
    <property type="evidence" value="ECO:0007669"/>
    <property type="project" value="InterPro"/>
</dbReference>
<feature type="domain" description="FAS1" evidence="15">
    <location>
        <begin position="1046"/>
        <end position="1174"/>
    </location>
</feature>
<dbReference type="Gene3D" id="2.10.25.10">
    <property type="entry name" value="Laminin"/>
    <property type="match status" value="11"/>
</dbReference>
<dbReference type="SUPFAM" id="SSF56436">
    <property type="entry name" value="C-type lectin-like"/>
    <property type="match status" value="1"/>
</dbReference>
<dbReference type="PROSITE" id="PS01241">
    <property type="entry name" value="LINK_1"/>
    <property type="match status" value="1"/>
</dbReference>
<feature type="domain" description="EGF-like" evidence="14">
    <location>
        <begin position="2173"/>
        <end position="2215"/>
    </location>
</feature>
<dbReference type="PROSITE" id="PS50213">
    <property type="entry name" value="FAS1"/>
    <property type="match status" value="7"/>
</dbReference>
<feature type="disulfide bond" evidence="10">
    <location>
        <begin position="1465"/>
        <end position="1474"/>
    </location>
</feature>
<evidence type="ECO:0000313" key="18">
    <source>
        <dbReference type="Proteomes" id="UP000472264"/>
    </source>
</evidence>
<dbReference type="PROSITE" id="PS50026">
    <property type="entry name" value="EGF_3"/>
    <property type="match status" value="15"/>
</dbReference>
<dbReference type="Pfam" id="PF00193">
    <property type="entry name" value="Xlink"/>
    <property type="match status" value="1"/>
</dbReference>
<evidence type="ECO:0000256" key="2">
    <source>
        <dbReference type="ARBA" id="ARBA00022536"/>
    </source>
</evidence>
<keyword evidence="4 12" id="KW-1133">Transmembrane helix</keyword>
<dbReference type="GO" id="GO:0005509">
    <property type="term" value="F:calcium ion binding"/>
    <property type="evidence" value="ECO:0007669"/>
    <property type="project" value="InterPro"/>
</dbReference>
<feature type="domain" description="FAS1" evidence="15">
    <location>
        <begin position="416"/>
        <end position="555"/>
    </location>
</feature>
<keyword evidence="5 12" id="KW-0472">Membrane</keyword>
<dbReference type="InterPro" id="IPR002049">
    <property type="entry name" value="LE_dom"/>
</dbReference>
<accession>A0A665V3S8</accession>
<keyword evidence="13" id="KW-0732">Signal</keyword>
<feature type="disulfide bond" evidence="10">
    <location>
        <begin position="1421"/>
        <end position="1430"/>
    </location>
</feature>
<dbReference type="PANTHER" id="PTHR24038">
    <property type="entry name" value="STABILIN"/>
    <property type="match status" value="1"/>
</dbReference>
<dbReference type="Gene3D" id="3.10.100.10">
    <property type="entry name" value="Mannose-Binding Protein A, subunit A"/>
    <property type="match status" value="1"/>
</dbReference>
<name>A0A665V3S8_ECHNA</name>
<evidence type="ECO:0000256" key="4">
    <source>
        <dbReference type="ARBA" id="ARBA00022989"/>
    </source>
</evidence>
<feature type="disulfide bond" evidence="11">
    <location>
        <begin position="2270"/>
        <end position="2339"/>
    </location>
</feature>
<feature type="domain" description="EGF-like" evidence="14">
    <location>
        <begin position="963"/>
        <end position="1005"/>
    </location>
</feature>
<dbReference type="CDD" id="cd00055">
    <property type="entry name" value="EGF_Lam"/>
    <property type="match status" value="1"/>
</dbReference>
<dbReference type="SMART" id="SM00445">
    <property type="entry name" value="LINK"/>
    <property type="match status" value="1"/>
</dbReference>
<keyword evidence="7" id="KW-0675">Receptor</keyword>
<evidence type="ECO:0000256" key="11">
    <source>
        <dbReference type="PROSITE-ProRule" id="PRU00323"/>
    </source>
</evidence>
<feature type="domain" description="Link" evidence="16">
    <location>
        <begin position="2248"/>
        <end position="2341"/>
    </location>
</feature>
<dbReference type="SMART" id="SM00554">
    <property type="entry name" value="FAS1"/>
    <property type="match status" value="7"/>
</dbReference>
<dbReference type="InterPro" id="IPR000538">
    <property type="entry name" value="Link_dom"/>
</dbReference>
<sequence length="2597" mass="280501">MEICQNSKLLGVSLMMMMMMMKILAASQNVCSRSFVIRTRTTCHSCSISPLMSCPPGYKMAPNSTVQDCTYHYSTPSLTMSIDGCSSECYRELEMKKCCPGYWGLHCVECPDQHQAPCSNRGVCSEGLGGNGTCSCQVTHLDTRDTTAQRYTSHCTTTDIRLCTSVCRRGLQEQPVRTALLVVLVPTATQCVPVSMGCVTLVSEVTAAAPVSLDTKVQTVTKVSEDWILSSPVLPPVLTFPSPCPVLTESPECVSLRCPGSSRCMEDALSGRMLCQCLPGYQKSGDQCSSINPCLQRRCHVHASCVHTGPNQHLCACNEGYSGDGRVCMAIDPCQTKHGSCSTESTRCVHDGPGKSHCECLPGFYNLSDGGCSMKDSCRPDSCHRNANCTTVGPGQVQCTCLQGYHGNGRVCYGNIMQRLNELNTEPGGQWRGHLSNAIALFGSLSWPLQNLGPFTVFVPINKGFRGMSVRSLTSDQQKARYLCKMHLVPGIMSFDSLKKSDVFYTLTGKSAETDTSEGDSLTTIRIHGSRKKGVIIQSDLVASNGMIHVINKLMDSVSATVESNPEENLMKILSDYGKFDKFKWLLEKTELASVLDLPGAVTVFAPTTSAFDTMVEGHMTFLSSTQGHTKLVELLRNHMVPSTALEVYNAVSSRRIVTMANQILTINVTEKGQILVDGAAVLEAAVEAKNGRLYVVDGILTPSSIEPLLPNRCDVIENKTIKGECVSCSKVKLSQCLSGVYIGTSIFGCLYTLSIGNPAIRIPATGCSPLCNATITTAACCKGFYGPDCAPCPGGYQTPCSGHGQCVEGIGGNGSCICDPNFRGSRCQYCSSSKKYGPNCDKTCLCIHGQCDNRPVSDGRCKLDSCWMGFTGRLCDRQTAPCGVQAQFCHAHANCDFSQGETRCVCKPGYQGDGLTCVESDPCAPPLRGGCSMNAKCVRTGPGTHSCQCLTGWTEDGDECQPINNCDGPDRGGCHPNATCINVGPGQSDCSCKAGFRGSGQDCEPVNQCVTANGGCHFLASCQLLSSGWTCVCDEGFGGNGHICFGRVDQELMVLPNASEFFTWFTDSELSWSLPDHNLTILVPSSAAVRKMSPEDKSFWTMKGNLPSFVRNHMILGTYSLSSLSAVPSVTSLLQTTLPVSTTNEFTAVGGATITTADLAATNGLIHIISQVLLPDRKLSEGLLATLALRPEFSLFRFYLMAYNLTDEITQEDEFTIFAPTDAAIRDYLQKTAATALDVNTTRYHVVTSERLLKTDLQHGGYRRTLLGFNFQIGFFPQDGQLFVNEAQLNSSNILSGKGVVHGLSAVLHINRNRCDEVKYLSVMGTCVDCFFPQSKVCPNDTVPDKSVRTRKCVFSRMLEAERLLTFGCRATCLQRSVFLRCCRGFFGEHCEPCPGPKTQPCFGNGVCLDGLNGTGVCQCEPGFDGTACETCQRGKFGVHCDQDCRCKNGRCSEGILGDGTCECEVGWRGIICDEKVESADELCGPVKCHTSANCVIRSAGPRCLCAAGFEGNGTSCQAKDPCAVNNGGCSLYAVCKRTRPGLRDCVCNRGYSGDGLVCVEINPCLDANGGCHANADCVHVGPNKTSCACSDGYSGDGQNCKIINLCQKKNGGCHQFARCNMNGPGVRTCSCISNFIGDGLTCRGTVGKELLTRKLSDFYLGLIVVEISLKGRGPFTVFAPNKEAFRSDKDTAGKVKSLQSEKHKEEFANILRSHIVMCHTLLPADLKQPRNLTSLSGLVLTTRSNQGSIFINQATVSYSHDVSINGIFHEINQLLIPPDLDKNQDSDLSVNLTDVAQRHGYKTFYKLLEDTGVMDLVYNGINQPVTVFLPSDGVMASLPQEQKDFLFHQHNRPQLVEYLKYHILQMQKIYAERLIHLDSARTLQGSSLSFSCGGMDDIGEIFINDGKCRIIQRHLIFNGGIAYGIDCLLTPPSLGGRCDEQTTFELQMSCGLCTSSKARCPNGSKLKEVQKCDLPTMFVTENLGCRSVCIVNFWQPKCCRGYHGRDCLVCPGGVTSSCSNHGKCDDGHLGNGTCTCEVGFRGVACEQCSDGFYGPTCKACNCSKHGSCDDGRRGTGVCLCEAGWGGEQCDTEQTQVLYCSPPCSPKAVCQENNTCICQPFYEGDGFTCAVVDMCHIWNGGCAPGARCSQMGEEVSCTCPRGHSGDGFTCQPIDPCVSGDNGGCHEHATCTMTAPGKRKCTCKDGYIGDELNCEVKQLPISRCLHDNGQCHQDAHCTDLHFEDATLGVFHLRSVVGQYKLSFSAAQQICSAEGGTLATYTQLSYAQQGGLNMCAAGWLDGGRVAYPTTYSNPNCGFGHVGIVDYGIRKNLSETWDAFCYRMKDVRCECPVGFVGDGITCSGNLLQVLRTTPTFSNFLTQILNCSEASESGRNFVKRLGDMTIQSTLFVPDNAGLPGNQTLSLRDIEFHLSEGESLPLSRLRNGSRIRTRVGSLTVVGVSDLLNPSALVSCYINNRFLTSGDVLASNGVIHVLQGPLEAPPIRQEMHVAHKAGMGIGVVLLIAMVTGAVFVGYHFYTHTNRPFQFHYFKDDEGVEEAPPSHCSRTICNPVYEATPEPGPAESSRCEITAADKLHLGS</sequence>
<dbReference type="InterPro" id="IPR000782">
    <property type="entry name" value="FAS1_domain"/>
</dbReference>
<feature type="domain" description="FAS1" evidence="15">
    <location>
        <begin position="567"/>
        <end position="701"/>
    </location>
</feature>
<feature type="disulfide bond" evidence="10">
    <location>
        <begin position="2038"/>
        <end position="2047"/>
    </location>
</feature>
<evidence type="ECO:0000256" key="9">
    <source>
        <dbReference type="ARBA" id="ARBA00023292"/>
    </source>
</evidence>
<keyword evidence="6 10" id="KW-1015">Disulfide bond</keyword>
<evidence type="ECO:0000256" key="6">
    <source>
        <dbReference type="ARBA" id="ARBA00023157"/>
    </source>
</evidence>
<feature type="domain" description="FAS1" evidence="15">
    <location>
        <begin position="1181"/>
        <end position="1309"/>
    </location>
</feature>
<feature type="domain" description="EGF-like" evidence="14">
    <location>
        <begin position="374"/>
        <end position="413"/>
    </location>
</feature>
<dbReference type="FunFam" id="2.30.180.10:FF:000005">
    <property type="entry name" value="Stabilin 2"/>
    <property type="match status" value="1"/>
</dbReference>
<evidence type="ECO:0000259" key="16">
    <source>
        <dbReference type="PROSITE" id="PS50963"/>
    </source>
</evidence>
<reference evidence="17" key="1">
    <citation type="submission" date="2021-04" db="EMBL/GenBank/DDBJ databases">
        <authorList>
            <consortium name="Wellcome Sanger Institute Data Sharing"/>
        </authorList>
    </citation>
    <scope>NUCLEOTIDE SEQUENCE [LARGE SCALE GENOMIC DNA]</scope>
</reference>
<keyword evidence="3 12" id="KW-0812">Transmembrane</keyword>
<feature type="domain" description="EGF-like" evidence="14">
    <location>
        <begin position="249"/>
        <end position="289"/>
    </location>
</feature>
<organism evidence="17 18">
    <name type="scientific">Echeneis naucrates</name>
    <name type="common">Live sharksucker</name>
    <dbReference type="NCBI Taxonomy" id="173247"/>
    <lineage>
        <taxon>Eukaryota</taxon>
        <taxon>Metazoa</taxon>
        <taxon>Chordata</taxon>
        <taxon>Craniata</taxon>
        <taxon>Vertebrata</taxon>
        <taxon>Euteleostomi</taxon>
        <taxon>Actinopterygii</taxon>
        <taxon>Neopterygii</taxon>
        <taxon>Teleostei</taxon>
        <taxon>Neoteleostei</taxon>
        <taxon>Acanthomorphata</taxon>
        <taxon>Carangaria</taxon>
        <taxon>Carangiformes</taxon>
        <taxon>Echeneidae</taxon>
        <taxon>Echeneis</taxon>
    </lineage>
</organism>
<feature type="disulfide bond" evidence="10">
    <location>
        <begin position="1446"/>
        <end position="1463"/>
    </location>
</feature>
<evidence type="ECO:0000259" key="15">
    <source>
        <dbReference type="PROSITE" id="PS50213"/>
    </source>
</evidence>
<dbReference type="PROSITE" id="PS00022">
    <property type="entry name" value="EGF_1"/>
    <property type="match status" value="5"/>
</dbReference>
<feature type="chain" id="PRO_5025477753" evidence="13">
    <location>
        <begin position="26"/>
        <end position="2597"/>
    </location>
</feature>
<feature type="disulfide bond" evidence="10">
    <location>
        <begin position="819"/>
        <end position="828"/>
    </location>
</feature>
<keyword evidence="2 10" id="KW-0245">EGF-like domain</keyword>
<dbReference type="SMART" id="SM00179">
    <property type="entry name" value="EGF_CA"/>
    <property type="match status" value="5"/>
</dbReference>
<dbReference type="Pfam" id="PF02469">
    <property type="entry name" value="Fasciclin"/>
    <property type="match status" value="6"/>
</dbReference>
<dbReference type="PANTHER" id="PTHR24038:SF0">
    <property type="entry name" value="STABILIN-2"/>
    <property type="match status" value="1"/>
</dbReference>
<feature type="domain" description="EGF-like" evidence="14">
    <location>
        <begin position="1481"/>
        <end position="1519"/>
    </location>
</feature>
<dbReference type="GO" id="GO:0007155">
    <property type="term" value="P:cell adhesion"/>
    <property type="evidence" value="ECO:0007669"/>
    <property type="project" value="InterPro"/>
</dbReference>
<feature type="domain" description="EGF-like" evidence="14">
    <location>
        <begin position="789"/>
        <end position="829"/>
    </location>
</feature>
<dbReference type="PROSITE" id="PS50963">
    <property type="entry name" value="LINK_2"/>
    <property type="match status" value="1"/>
</dbReference>
<reference evidence="17" key="2">
    <citation type="submission" date="2025-08" db="UniProtKB">
        <authorList>
            <consortium name="Ensembl"/>
        </authorList>
    </citation>
    <scope>IDENTIFICATION</scope>
</reference>
<evidence type="ECO:0000256" key="10">
    <source>
        <dbReference type="PROSITE-ProRule" id="PRU00076"/>
    </source>
</evidence>
<feature type="disulfide bond" evidence="11">
    <location>
        <begin position="2294"/>
        <end position="2315"/>
    </location>
</feature>
<dbReference type="InterPro" id="IPR016186">
    <property type="entry name" value="C-type_lectin-like/link_sf"/>
</dbReference>
<dbReference type="SMART" id="SM00180">
    <property type="entry name" value="EGF_Lam"/>
    <property type="match status" value="3"/>
</dbReference>
<evidence type="ECO:0000256" key="7">
    <source>
        <dbReference type="ARBA" id="ARBA00023170"/>
    </source>
</evidence>
<feature type="domain" description="EGF-like" evidence="14">
    <location>
        <begin position="290"/>
        <end position="329"/>
    </location>
</feature>
<feature type="domain" description="FAS1" evidence="15">
    <location>
        <begin position="2361"/>
        <end position="2497"/>
    </location>
</feature>
<keyword evidence="18" id="KW-1185">Reference proteome</keyword>
<evidence type="ECO:0000256" key="1">
    <source>
        <dbReference type="ARBA" id="ARBA00004479"/>
    </source>
</evidence>
<evidence type="ECO:0000256" key="12">
    <source>
        <dbReference type="SAM" id="Phobius"/>
    </source>
</evidence>
<evidence type="ECO:0000313" key="17">
    <source>
        <dbReference type="Ensembl" id="ENSENLP00000026270.1"/>
    </source>
</evidence>
<keyword evidence="9" id="KW-0424">Laminin EGF-like domain</keyword>
<feature type="domain" description="EGF-like" evidence="14">
    <location>
        <begin position="2055"/>
        <end position="2092"/>
    </location>
</feature>
<dbReference type="Ensembl" id="ENSENLT00000027091.1">
    <property type="protein sequence ID" value="ENSENLP00000026270.1"/>
    <property type="gene ID" value="ENSENLG00000011378.1"/>
</dbReference>
<dbReference type="OMA" id="NNKSEMW"/>
<feature type="domain" description="EGF-like" evidence="14">
    <location>
        <begin position="2008"/>
        <end position="2048"/>
    </location>
</feature>
<dbReference type="InterPro" id="IPR036378">
    <property type="entry name" value="FAS1_dom_sf"/>
</dbReference>
<protein>
    <submittedName>
        <fullName evidence="17">Stabilin 2</fullName>
    </submittedName>
</protein>
<comment type="caution">
    <text evidence="10">Lacks conserved residue(s) required for the propagation of feature annotation.</text>
</comment>
<proteinExistence type="predicted"/>
<feature type="domain" description="EGF-like" evidence="14">
    <location>
        <begin position="920"/>
        <end position="962"/>
    </location>
</feature>
<feature type="disulfide bond" evidence="10">
    <location>
        <begin position="2082"/>
        <end position="2091"/>
    </location>
</feature>
<evidence type="ECO:0000256" key="8">
    <source>
        <dbReference type="ARBA" id="ARBA00023180"/>
    </source>
</evidence>
<feature type="transmembrane region" description="Helical" evidence="12">
    <location>
        <begin position="2512"/>
        <end position="2536"/>
    </location>
</feature>
<evidence type="ECO:0000256" key="13">
    <source>
        <dbReference type="SAM" id="SignalP"/>
    </source>
</evidence>
<dbReference type="InterPro" id="IPR001881">
    <property type="entry name" value="EGF-like_Ca-bd_dom"/>
</dbReference>
<feature type="domain" description="EGF-like" evidence="14">
    <location>
        <begin position="879"/>
        <end position="919"/>
    </location>
</feature>
<feature type="domain" description="EGF-like" evidence="14">
    <location>
        <begin position="2132"/>
        <end position="2172"/>
    </location>
</feature>
<keyword evidence="8" id="KW-0325">Glycoprotein</keyword>
<feature type="disulfide bond" evidence="10">
    <location>
        <begin position="258"/>
        <end position="275"/>
    </location>
</feature>
<dbReference type="FunFam" id="3.10.100.10:FF:000001">
    <property type="entry name" value="Hyaluronan proteoglycan link protein 1"/>
    <property type="match status" value="1"/>
</dbReference>
<dbReference type="Gene3D" id="2.170.300.10">
    <property type="entry name" value="Tie2 ligand-binding domain superfamily"/>
    <property type="match status" value="1"/>
</dbReference>
<evidence type="ECO:0000256" key="3">
    <source>
        <dbReference type="ARBA" id="ARBA00022692"/>
    </source>
</evidence>
<feature type="domain" description="EGF-like" evidence="14">
    <location>
        <begin position="1562"/>
        <end position="1603"/>
    </location>
</feature>
<feature type="domain" description="EGF-like" evidence="14">
    <location>
        <begin position="1438"/>
        <end position="1475"/>
    </location>
</feature>
<dbReference type="SUPFAM" id="SSF57196">
    <property type="entry name" value="EGF/Laminin"/>
    <property type="match status" value="3"/>
</dbReference>
<dbReference type="InterPro" id="IPR000742">
    <property type="entry name" value="EGF"/>
</dbReference>
<dbReference type="Pfam" id="PF12947">
    <property type="entry name" value="EGF_3"/>
    <property type="match status" value="9"/>
</dbReference>
<gene>
    <name evidence="17" type="primary">stab2</name>
</gene>
<dbReference type="InterPro" id="IPR016187">
    <property type="entry name" value="CTDL_fold"/>
</dbReference>
<dbReference type="Pfam" id="PF24887">
    <property type="entry name" value="EGF_STAB1-2"/>
    <property type="match status" value="1"/>
</dbReference>
<dbReference type="PROSITE" id="PS01186">
    <property type="entry name" value="EGF_2"/>
    <property type="match status" value="14"/>
</dbReference>
<feature type="domain" description="FAS1" evidence="15">
    <location>
        <begin position="1645"/>
        <end position="1777"/>
    </location>
</feature>
<dbReference type="InParanoid" id="A0A665V3S8"/>
<dbReference type="GO" id="GO:0016020">
    <property type="term" value="C:membrane"/>
    <property type="evidence" value="ECO:0007669"/>
    <property type="project" value="UniProtKB-SubCell"/>
</dbReference>
<dbReference type="SMART" id="SM00181">
    <property type="entry name" value="EGF"/>
    <property type="match status" value="23"/>
</dbReference>
<feature type="domain" description="FAS1" evidence="15">
    <location>
        <begin position="1790"/>
        <end position="1931"/>
    </location>
</feature>
<reference evidence="17" key="3">
    <citation type="submission" date="2025-09" db="UniProtKB">
        <authorList>
            <consortium name="Ensembl"/>
        </authorList>
    </citation>
    <scope>IDENTIFICATION</scope>
</reference>
<dbReference type="FunFam" id="2.30.180.10:FF:000018">
    <property type="entry name" value="Stabilin 2"/>
    <property type="match status" value="1"/>
</dbReference>
<evidence type="ECO:0000259" key="14">
    <source>
        <dbReference type="PROSITE" id="PS50026"/>
    </source>
</evidence>
<dbReference type="Gene3D" id="2.30.180.10">
    <property type="entry name" value="FAS1 domain"/>
    <property type="match status" value="7"/>
</dbReference>
<feature type="domain" description="EGF-like" evidence="14">
    <location>
        <begin position="1393"/>
        <end position="1431"/>
    </location>
</feature>
<evidence type="ECO:0000256" key="5">
    <source>
        <dbReference type="ARBA" id="ARBA00023136"/>
    </source>
</evidence>
<comment type="subcellular location">
    <subcellularLocation>
        <location evidence="1">Membrane</location>
        <topology evidence="1">Single-pass type I membrane protein</topology>
    </subcellularLocation>
</comment>
<dbReference type="FunCoup" id="A0A665V3S8">
    <property type="interactions" value="620"/>
</dbReference>
<feature type="signal peptide" evidence="13">
    <location>
        <begin position="1"/>
        <end position="25"/>
    </location>
</feature>
<dbReference type="InterPro" id="IPR056806">
    <property type="entry name" value="EGF_STAB1-2"/>
</dbReference>
<dbReference type="SUPFAM" id="SSF82153">
    <property type="entry name" value="FAS1 domain"/>
    <property type="match status" value="7"/>
</dbReference>
<dbReference type="InterPro" id="IPR024731">
    <property type="entry name" value="NELL2-like_EGF"/>
</dbReference>
<dbReference type="Proteomes" id="UP000472264">
    <property type="component" value="Chromosome 23"/>
</dbReference>
<dbReference type="CDD" id="cd03515">
    <property type="entry name" value="Link_domain_TSG_6_like"/>
    <property type="match status" value="1"/>
</dbReference>